<comment type="caution">
    <text evidence="1">The sequence shown here is derived from an EMBL/GenBank/DDBJ whole genome shotgun (WGS) entry which is preliminary data.</text>
</comment>
<organism evidence="1 2">
    <name type="scientific">Halomonas marinisediminis</name>
    <dbReference type="NCBI Taxonomy" id="2546095"/>
    <lineage>
        <taxon>Bacteria</taxon>
        <taxon>Pseudomonadati</taxon>
        <taxon>Pseudomonadota</taxon>
        <taxon>Gammaproteobacteria</taxon>
        <taxon>Oceanospirillales</taxon>
        <taxon>Halomonadaceae</taxon>
        <taxon>Halomonas</taxon>
    </lineage>
</organism>
<evidence type="ECO:0000313" key="2">
    <source>
        <dbReference type="Proteomes" id="UP000294823"/>
    </source>
</evidence>
<gene>
    <name evidence="1" type="ORF">E0702_16175</name>
</gene>
<protein>
    <submittedName>
        <fullName evidence="1">Uncharacterized protein</fullName>
    </submittedName>
</protein>
<dbReference type="EMBL" id="SLTR01000150">
    <property type="protein sequence ID" value="TDA93503.1"/>
    <property type="molecule type" value="Genomic_DNA"/>
</dbReference>
<name>A0ABY2D7J3_9GAMM</name>
<dbReference type="Proteomes" id="UP000294823">
    <property type="component" value="Unassembled WGS sequence"/>
</dbReference>
<evidence type="ECO:0000313" key="1">
    <source>
        <dbReference type="EMBL" id="TDA93503.1"/>
    </source>
</evidence>
<proteinExistence type="predicted"/>
<dbReference type="InterPro" id="IPR009216">
    <property type="entry name" value="Virulence_factor_SrfB"/>
</dbReference>
<sequence>KKDWRFQNHHDPNNLPRPVRAAMRHLNEAGDVLAQVKTEIGLNLRKPKKTTPLTPAIRPRFSRSSLFGFMLAEVIAHAMVQINDPASRSRRSQSDLPR</sequence>
<feature type="non-terminal residue" evidence="1">
    <location>
        <position position="98"/>
    </location>
</feature>
<accession>A0ABY2D7J3</accession>
<reference evidence="1 2" key="1">
    <citation type="submission" date="2019-03" db="EMBL/GenBank/DDBJ databases">
        <title>Halomonas marinisediminis sp. nov., a moderately halophilic bacterium isolated from the Bohai Gulf.</title>
        <authorList>
            <person name="Ji X."/>
        </authorList>
    </citation>
    <scope>NUCLEOTIDE SEQUENCE [LARGE SCALE GENOMIC DNA]</scope>
    <source>
        <strain evidence="1 2">204</strain>
    </source>
</reference>
<dbReference type="RefSeq" id="WP_132045609.1">
    <property type="nucleotide sequence ID" value="NZ_SLTR01000150.1"/>
</dbReference>
<feature type="non-terminal residue" evidence="1">
    <location>
        <position position="1"/>
    </location>
</feature>
<keyword evidence="2" id="KW-1185">Reference proteome</keyword>
<dbReference type="Pfam" id="PF07520">
    <property type="entry name" value="SrfB"/>
    <property type="match status" value="1"/>
</dbReference>